<evidence type="ECO:0000259" key="6">
    <source>
        <dbReference type="Pfam" id="PF04542"/>
    </source>
</evidence>
<keyword evidence="9" id="KW-1185">Reference proteome</keyword>
<dbReference type="Pfam" id="PF04542">
    <property type="entry name" value="Sigma70_r2"/>
    <property type="match status" value="1"/>
</dbReference>
<keyword evidence="4" id="KW-0238">DNA-binding</keyword>
<dbReference type="Gene3D" id="1.10.10.10">
    <property type="entry name" value="Winged helix-like DNA-binding domain superfamily/Winged helix DNA-binding domain"/>
    <property type="match status" value="1"/>
</dbReference>
<dbReference type="PANTHER" id="PTHR43133:SF8">
    <property type="entry name" value="RNA POLYMERASE SIGMA FACTOR HI_1459-RELATED"/>
    <property type="match status" value="1"/>
</dbReference>
<feature type="domain" description="RNA polymerase sigma-70 region 2" evidence="6">
    <location>
        <begin position="24"/>
        <end position="89"/>
    </location>
</feature>
<dbReference type="EMBL" id="JSVC01000045">
    <property type="protein sequence ID" value="KIC90758.1"/>
    <property type="molecule type" value="Genomic_DNA"/>
</dbReference>
<dbReference type="InterPro" id="IPR013324">
    <property type="entry name" value="RNA_pol_sigma_r3/r4-like"/>
</dbReference>
<name>A0A0C1L551_9BACT</name>
<dbReference type="GO" id="GO:0016987">
    <property type="term" value="F:sigma factor activity"/>
    <property type="evidence" value="ECO:0007669"/>
    <property type="project" value="UniProtKB-KW"/>
</dbReference>
<dbReference type="PANTHER" id="PTHR43133">
    <property type="entry name" value="RNA POLYMERASE ECF-TYPE SIGMA FACTO"/>
    <property type="match status" value="1"/>
</dbReference>
<dbReference type="RefSeq" id="WP_039144511.1">
    <property type="nucleotide sequence ID" value="NZ_JSVC01000045.1"/>
</dbReference>
<dbReference type="InterPro" id="IPR013325">
    <property type="entry name" value="RNA_pol_sigma_r2"/>
</dbReference>
<evidence type="ECO:0000256" key="4">
    <source>
        <dbReference type="ARBA" id="ARBA00023125"/>
    </source>
</evidence>
<evidence type="ECO:0000259" key="7">
    <source>
        <dbReference type="Pfam" id="PF08281"/>
    </source>
</evidence>
<dbReference type="InterPro" id="IPR014284">
    <property type="entry name" value="RNA_pol_sigma-70_dom"/>
</dbReference>
<dbReference type="GO" id="GO:0006352">
    <property type="term" value="P:DNA-templated transcription initiation"/>
    <property type="evidence" value="ECO:0007669"/>
    <property type="project" value="InterPro"/>
</dbReference>
<dbReference type="SUPFAM" id="SSF88659">
    <property type="entry name" value="Sigma3 and sigma4 domains of RNA polymerase sigma factors"/>
    <property type="match status" value="1"/>
</dbReference>
<comment type="caution">
    <text evidence="8">The sequence shown here is derived from an EMBL/GenBank/DDBJ whole genome shotgun (WGS) entry which is preliminary data.</text>
</comment>
<keyword evidence="2" id="KW-0805">Transcription regulation</keyword>
<dbReference type="Proteomes" id="UP000031408">
    <property type="component" value="Unassembled WGS sequence"/>
</dbReference>
<dbReference type="Gene3D" id="1.10.1740.10">
    <property type="match status" value="1"/>
</dbReference>
<dbReference type="InterPro" id="IPR007627">
    <property type="entry name" value="RNA_pol_sigma70_r2"/>
</dbReference>
<keyword evidence="5" id="KW-0804">Transcription</keyword>
<dbReference type="InterPro" id="IPR036388">
    <property type="entry name" value="WH-like_DNA-bd_sf"/>
</dbReference>
<dbReference type="InterPro" id="IPR013249">
    <property type="entry name" value="RNA_pol_sigma70_r4_t2"/>
</dbReference>
<evidence type="ECO:0000256" key="2">
    <source>
        <dbReference type="ARBA" id="ARBA00023015"/>
    </source>
</evidence>
<dbReference type="NCBIfam" id="TIGR02937">
    <property type="entry name" value="sigma70-ECF"/>
    <property type="match status" value="1"/>
</dbReference>
<evidence type="ECO:0000313" key="8">
    <source>
        <dbReference type="EMBL" id="KIC90758.1"/>
    </source>
</evidence>
<sequence length="191" mass="22270">MDDRLDEEIIKLVLDGDIQQFRHLVERHSAMAYKTAFTVTGGHEDAQEVMQDAFMKVFTVLSSFEGRSKFSTWFFRIVYHTALNHLEKLKTYQKHIETDRHIDAESHFYDDELSKLAGKEQVTYIRKALELLAADDRLALSLYYLDETPQQQISVMTGWSLASTKVRIHRARTKFEQALETLLAKEKNNLL</sequence>
<comment type="similarity">
    <text evidence="1">Belongs to the sigma-70 factor family. ECF subfamily.</text>
</comment>
<accession>A0A0C1L551</accession>
<proteinExistence type="inferred from homology"/>
<protein>
    <submittedName>
        <fullName evidence="8">Uncharacterized protein</fullName>
    </submittedName>
</protein>
<reference evidence="8 9" key="1">
    <citation type="submission" date="2014-11" db="EMBL/GenBank/DDBJ databases">
        <title>Genome sequence of Flavihumibacter solisilvae 3-3.</title>
        <authorList>
            <person name="Zhou G."/>
            <person name="Li M."/>
            <person name="Wang G."/>
        </authorList>
    </citation>
    <scope>NUCLEOTIDE SEQUENCE [LARGE SCALE GENOMIC DNA]</scope>
    <source>
        <strain evidence="8 9">3-3</strain>
    </source>
</reference>
<dbReference type="AlphaFoldDB" id="A0A0C1L551"/>
<feature type="domain" description="RNA polymerase sigma factor 70 region 4 type 2" evidence="7">
    <location>
        <begin position="124"/>
        <end position="174"/>
    </location>
</feature>
<dbReference type="OrthoDB" id="9785675at2"/>
<keyword evidence="3" id="KW-0731">Sigma factor</keyword>
<dbReference type="InterPro" id="IPR039425">
    <property type="entry name" value="RNA_pol_sigma-70-like"/>
</dbReference>
<dbReference type="STRING" id="1349421.OI18_23000"/>
<dbReference type="Pfam" id="PF08281">
    <property type="entry name" value="Sigma70_r4_2"/>
    <property type="match status" value="1"/>
</dbReference>
<evidence type="ECO:0000313" key="9">
    <source>
        <dbReference type="Proteomes" id="UP000031408"/>
    </source>
</evidence>
<gene>
    <name evidence="8" type="ORF">OI18_23000</name>
</gene>
<evidence type="ECO:0000256" key="3">
    <source>
        <dbReference type="ARBA" id="ARBA00023082"/>
    </source>
</evidence>
<dbReference type="GO" id="GO:0003677">
    <property type="term" value="F:DNA binding"/>
    <property type="evidence" value="ECO:0007669"/>
    <property type="project" value="UniProtKB-KW"/>
</dbReference>
<dbReference type="SUPFAM" id="SSF88946">
    <property type="entry name" value="Sigma2 domain of RNA polymerase sigma factors"/>
    <property type="match status" value="1"/>
</dbReference>
<evidence type="ECO:0000256" key="5">
    <source>
        <dbReference type="ARBA" id="ARBA00023163"/>
    </source>
</evidence>
<organism evidence="8 9">
    <name type="scientific">Flavihumibacter solisilvae</name>
    <dbReference type="NCBI Taxonomy" id="1349421"/>
    <lineage>
        <taxon>Bacteria</taxon>
        <taxon>Pseudomonadati</taxon>
        <taxon>Bacteroidota</taxon>
        <taxon>Chitinophagia</taxon>
        <taxon>Chitinophagales</taxon>
        <taxon>Chitinophagaceae</taxon>
        <taxon>Flavihumibacter</taxon>
    </lineage>
</organism>
<evidence type="ECO:0000256" key="1">
    <source>
        <dbReference type="ARBA" id="ARBA00010641"/>
    </source>
</evidence>